<evidence type="ECO:0000256" key="4">
    <source>
        <dbReference type="ARBA" id="ARBA00023235"/>
    </source>
</evidence>
<comment type="catalytic activity">
    <reaction evidence="1 5">
        <text>[protein]-peptidylproline (omega=180) = [protein]-peptidylproline (omega=0)</text>
        <dbReference type="Rhea" id="RHEA:16237"/>
        <dbReference type="Rhea" id="RHEA-COMP:10747"/>
        <dbReference type="Rhea" id="RHEA-COMP:10748"/>
        <dbReference type="ChEBI" id="CHEBI:83833"/>
        <dbReference type="ChEBI" id="CHEBI:83834"/>
        <dbReference type="EC" id="5.2.1.8"/>
    </reaction>
</comment>
<gene>
    <name evidence="9" type="ORF">SEMRO_3213_G345370.1</name>
</gene>
<evidence type="ECO:0000259" key="8">
    <source>
        <dbReference type="PROSITE" id="PS50059"/>
    </source>
</evidence>
<dbReference type="PANTHER" id="PTHR43811:SF19">
    <property type="entry name" value="39 KDA FK506-BINDING NUCLEAR PROTEIN"/>
    <property type="match status" value="1"/>
</dbReference>
<feature type="transmembrane region" description="Helical" evidence="6">
    <location>
        <begin position="173"/>
        <end position="192"/>
    </location>
</feature>
<proteinExistence type="predicted"/>
<sequence length="194" mass="20783">MIKLALVCLALLLASNAVAFAPGLPIPHATSLHLADEATEVSPFDAYEQTAAQTTVEYKDFVTGTGPASEDGNLLKVKYEGRLMASNKKFDVAEEFVFRIGEGRVAPGFSAGVAGMKVGGKRQVKIPPNLAYGDQWFKGVIPPSSHLDFDVELLEVAQSQQEELMMQLNDFGVARLLGLIACFGVLAITPMLPS</sequence>
<reference evidence="9" key="1">
    <citation type="submission" date="2020-06" db="EMBL/GenBank/DDBJ databases">
        <authorList>
            <consortium name="Plant Systems Biology data submission"/>
        </authorList>
    </citation>
    <scope>NUCLEOTIDE SEQUENCE</scope>
    <source>
        <strain evidence="9">D6</strain>
    </source>
</reference>
<dbReference type="PANTHER" id="PTHR43811">
    <property type="entry name" value="FKBP-TYPE PEPTIDYL-PROLYL CIS-TRANS ISOMERASE FKPA"/>
    <property type="match status" value="1"/>
</dbReference>
<dbReference type="InterPro" id="IPR046357">
    <property type="entry name" value="PPIase_dom_sf"/>
</dbReference>
<dbReference type="SUPFAM" id="SSF54534">
    <property type="entry name" value="FKBP-like"/>
    <property type="match status" value="1"/>
</dbReference>
<dbReference type="OrthoDB" id="1902587at2759"/>
<keyword evidence="6" id="KW-0812">Transmembrane</keyword>
<dbReference type="PROSITE" id="PS50059">
    <property type="entry name" value="FKBP_PPIASE"/>
    <property type="match status" value="1"/>
</dbReference>
<dbReference type="Proteomes" id="UP001153069">
    <property type="component" value="Unassembled WGS sequence"/>
</dbReference>
<dbReference type="Pfam" id="PF00254">
    <property type="entry name" value="FKBP_C"/>
    <property type="match status" value="1"/>
</dbReference>
<evidence type="ECO:0000256" key="6">
    <source>
        <dbReference type="SAM" id="Phobius"/>
    </source>
</evidence>
<feature type="signal peptide" evidence="7">
    <location>
        <begin position="1"/>
        <end position="19"/>
    </location>
</feature>
<dbReference type="Gene3D" id="3.10.50.40">
    <property type="match status" value="1"/>
</dbReference>
<feature type="chain" id="PRO_5040171917" description="peptidylprolyl isomerase" evidence="7">
    <location>
        <begin position="20"/>
        <end position="194"/>
    </location>
</feature>
<keyword evidence="6" id="KW-1133">Transmembrane helix</keyword>
<evidence type="ECO:0000256" key="2">
    <source>
        <dbReference type="ARBA" id="ARBA00013194"/>
    </source>
</evidence>
<dbReference type="GO" id="GO:0003755">
    <property type="term" value="F:peptidyl-prolyl cis-trans isomerase activity"/>
    <property type="evidence" value="ECO:0007669"/>
    <property type="project" value="UniProtKB-KW"/>
</dbReference>
<keyword evidence="3 5" id="KW-0697">Rotamase</keyword>
<keyword evidence="7" id="KW-0732">Signal</keyword>
<dbReference type="EC" id="5.2.1.8" evidence="2 5"/>
<comment type="caution">
    <text evidence="9">The sequence shown here is derived from an EMBL/GenBank/DDBJ whole genome shotgun (WGS) entry which is preliminary data.</text>
</comment>
<evidence type="ECO:0000313" key="9">
    <source>
        <dbReference type="EMBL" id="CAB9531061.1"/>
    </source>
</evidence>
<keyword evidence="4 5" id="KW-0413">Isomerase</keyword>
<feature type="domain" description="PPIase FKBP-type" evidence="8">
    <location>
        <begin position="72"/>
        <end position="157"/>
    </location>
</feature>
<evidence type="ECO:0000313" key="10">
    <source>
        <dbReference type="Proteomes" id="UP001153069"/>
    </source>
</evidence>
<dbReference type="EMBL" id="CAICTM010003211">
    <property type="protein sequence ID" value="CAB9531061.1"/>
    <property type="molecule type" value="Genomic_DNA"/>
</dbReference>
<organism evidence="9 10">
    <name type="scientific">Seminavis robusta</name>
    <dbReference type="NCBI Taxonomy" id="568900"/>
    <lineage>
        <taxon>Eukaryota</taxon>
        <taxon>Sar</taxon>
        <taxon>Stramenopiles</taxon>
        <taxon>Ochrophyta</taxon>
        <taxon>Bacillariophyta</taxon>
        <taxon>Bacillariophyceae</taxon>
        <taxon>Bacillariophycidae</taxon>
        <taxon>Naviculales</taxon>
        <taxon>Naviculaceae</taxon>
        <taxon>Seminavis</taxon>
    </lineage>
</organism>
<name>A0A9N8F422_9STRA</name>
<evidence type="ECO:0000256" key="5">
    <source>
        <dbReference type="PROSITE-ProRule" id="PRU00277"/>
    </source>
</evidence>
<keyword evidence="10" id="KW-1185">Reference proteome</keyword>
<evidence type="ECO:0000256" key="1">
    <source>
        <dbReference type="ARBA" id="ARBA00000971"/>
    </source>
</evidence>
<dbReference type="AlphaFoldDB" id="A0A9N8F422"/>
<keyword evidence="6" id="KW-0472">Membrane</keyword>
<dbReference type="InterPro" id="IPR001179">
    <property type="entry name" value="PPIase_FKBP_dom"/>
</dbReference>
<accession>A0A9N8F422</accession>
<protein>
    <recommendedName>
        <fullName evidence="2 5">peptidylprolyl isomerase</fullName>
        <ecNumber evidence="2 5">5.2.1.8</ecNumber>
    </recommendedName>
</protein>
<evidence type="ECO:0000256" key="3">
    <source>
        <dbReference type="ARBA" id="ARBA00023110"/>
    </source>
</evidence>
<evidence type="ECO:0000256" key="7">
    <source>
        <dbReference type="SAM" id="SignalP"/>
    </source>
</evidence>